<dbReference type="EMBL" id="FUYE01000011">
    <property type="protein sequence ID" value="SKB00850.1"/>
    <property type="molecule type" value="Genomic_DNA"/>
</dbReference>
<keyword evidence="3" id="KW-1003">Cell membrane</keyword>
<dbReference type="RefSeq" id="WP_078814429.1">
    <property type="nucleotide sequence ID" value="NZ_FUYE01000011.1"/>
</dbReference>
<dbReference type="HAMAP" id="MF_01357">
    <property type="entry name" value="NDH1_NuoC"/>
    <property type="match status" value="1"/>
</dbReference>
<keyword evidence="3" id="KW-0830">Ubiquinone</keyword>
<dbReference type="OrthoDB" id="9803286at2"/>
<comment type="similarity">
    <text evidence="1 3 4">Belongs to the complex I 30 kDa subunit family.</text>
</comment>
<dbReference type="NCBIfam" id="TIGR01961">
    <property type="entry name" value="NuoC_fam"/>
    <property type="match status" value="1"/>
</dbReference>
<dbReference type="PROSITE" id="PS00542">
    <property type="entry name" value="COMPLEX1_30K"/>
    <property type="match status" value="1"/>
</dbReference>
<dbReference type="InterPro" id="IPR037232">
    <property type="entry name" value="NADH_quin_OxRdtase_su_C/D-like"/>
</dbReference>
<evidence type="ECO:0000256" key="2">
    <source>
        <dbReference type="ARBA" id="ARBA00022448"/>
    </source>
</evidence>
<evidence type="ECO:0000259" key="6">
    <source>
        <dbReference type="Pfam" id="PF00329"/>
    </source>
</evidence>
<dbReference type="EC" id="7.1.1.-" evidence="3"/>
<evidence type="ECO:0000256" key="5">
    <source>
        <dbReference type="RuleBase" id="RU003582"/>
    </source>
</evidence>
<evidence type="ECO:0000256" key="4">
    <source>
        <dbReference type="RuleBase" id="RU003456"/>
    </source>
</evidence>
<accession>A0A1T4YGR7</accession>
<evidence type="ECO:0000256" key="3">
    <source>
        <dbReference type="HAMAP-Rule" id="MF_01357"/>
    </source>
</evidence>
<dbReference type="Pfam" id="PF00329">
    <property type="entry name" value="Complex1_30kDa"/>
    <property type="match status" value="1"/>
</dbReference>
<dbReference type="Gene3D" id="3.30.460.80">
    <property type="entry name" value="NADH:ubiquinone oxidoreductase, 30kDa subunit"/>
    <property type="match status" value="1"/>
</dbReference>
<proteinExistence type="inferred from homology"/>
<dbReference type="InterPro" id="IPR010218">
    <property type="entry name" value="NADH_DH_suC"/>
</dbReference>
<keyword evidence="8" id="KW-1185">Reference proteome</keyword>
<comment type="catalytic activity">
    <reaction evidence="3 5">
        <text>a quinone + NADH + 5 H(+)(in) = a quinol + NAD(+) + 4 H(+)(out)</text>
        <dbReference type="Rhea" id="RHEA:57888"/>
        <dbReference type="ChEBI" id="CHEBI:15378"/>
        <dbReference type="ChEBI" id="CHEBI:24646"/>
        <dbReference type="ChEBI" id="CHEBI:57540"/>
        <dbReference type="ChEBI" id="CHEBI:57945"/>
        <dbReference type="ChEBI" id="CHEBI:132124"/>
    </reaction>
</comment>
<keyword evidence="3 5" id="KW-0874">Quinone</keyword>
<dbReference type="InterPro" id="IPR020396">
    <property type="entry name" value="NADH_UbQ_OxRdtase_CS"/>
</dbReference>
<keyword evidence="2 3" id="KW-0813">Transport</keyword>
<organism evidence="7 8">
    <name type="scientific">Prosthecobacter debontii</name>
    <dbReference type="NCBI Taxonomy" id="48467"/>
    <lineage>
        <taxon>Bacteria</taxon>
        <taxon>Pseudomonadati</taxon>
        <taxon>Verrucomicrobiota</taxon>
        <taxon>Verrucomicrobiia</taxon>
        <taxon>Verrucomicrobiales</taxon>
        <taxon>Verrucomicrobiaceae</taxon>
        <taxon>Prosthecobacter</taxon>
    </lineage>
</organism>
<dbReference type="GO" id="GO:0050136">
    <property type="term" value="F:NADH dehydrogenase (quinone) (non-electrogenic) activity"/>
    <property type="evidence" value="ECO:0007669"/>
    <property type="project" value="UniProtKB-UniRule"/>
</dbReference>
<evidence type="ECO:0000313" key="7">
    <source>
        <dbReference type="EMBL" id="SKB00850.1"/>
    </source>
</evidence>
<dbReference type="STRING" id="48467.SAMN02745166_03240"/>
<evidence type="ECO:0000256" key="1">
    <source>
        <dbReference type="ARBA" id="ARBA00007569"/>
    </source>
</evidence>
<keyword evidence="3" id="KW-0472">Membrane</keyword>
<dbReference type="InterPro" id="IPR001268">
    <property type="entry name" value="NADH_UbQ_OxRdtase_30kDa_su"/>
</dbReference>
<dbReference type="Proteomes" id="UP000190774">
    <property type="component" value="Unassembled WGS sequence"/>
</dbReference>
<dbReference type="PANTHER" id="PTHR10884">
    <property type="entry name" value="NADH DEHYDROGENASE UBIQUINONE IRON-SULFUR PROTEIN 3"/>
    <property type="match status" value="1"/>
</dbReference>
<dbReference type="GO" id="GO:0008137">
    <property type="term" value="F:NADH dehydrogenase (ubiquinone) activity"/>
    <property type="evidence" value="ECO:0007669"/>
    <property type="project" value="InterPro"/>
</dbReference>
<dbReference type="GO" id="GO:0048038">
    <property type="term" value="F:quinone binding"/>
    <property type="evidence" value="ECO:0007669"/>
    <property type="project" value="UniProtKB-KW"/>
</dbReference>
<reference evidence="8" key="1">
    <citation type="submission" date="2017-02" db="EMBL/GenBank/DDBJ databases">
        <authorList>
            <person name="Varghese N."/>
            <person name="Submissions S."/>
        </authorList>
    </citation>
    <scope>NUCLEOTIDE SEQUENCE [LARGE SCALE GENOMIC DNA]</scope>
    <source>
        <strain evidence="8">ATCC 700200</strain>
    </source>
</reference>
<dbReference type="AlphaFoldDB" id="A0A1T4YGR7"/>
<keyword evidence="3 4" id="KW-0520">NAD</keyword>
<gene>
    <name evidence="3" type="primary">nuoC</name>
    <name evidence="7" type="ORF">SAMN02745166_03240</name>
</gene>
<dbReference type="GO" id="GO:0005886">
    <property type="term" value="C:plasma membrane"/>
    <property type="evidence" value="ECO:0007669"/>
    <property type="project" value="UniProtKB-SubCell"/>
</dbReference>
<comment type="function">
    <text evidence="3">NDH-1 shuttles electrons from NADH, via FMN and iron-sulfur (Fe-S) centers, to quinones in the respiratory chain. The immediate electron acceptor for the enzyme in this species is believed to be ubiquinone. Couples the redox reaction to proton translocation (for every two electrons transferred, four hydrogen ions are translocated across the cytoplasmic membrane), and thus conserves the redox energy in a proton gradient.</text>
</comment>
<name>A0A1T4YGR7_9BACT</name>
<keyword evidence="3 4" id="KW-1278">Translocase</keyword>
<sequence length="192" mass="21684">MNAAQMVSALKDKFGPAVLGTVEFRGEHTVQVTLESAKKLLKYCRDELNFDYLVDISSLDHMGQEPRFEMVYELYGYGHLQHLRVKAQIPDGEEDNVPTVSDIWATADWHEREVYDMMGIKFAGHPDLRRILMWEGYPYFPLRKEFPLAGKPSDMPEVAFTGIAPMADGPFVTSAGADDTIAAEPRSRRAID</sequence>
<protein>
    <recommendedName>
        <fullName evidence="3">NADH-quinone oxidoreductase subunit C</fullName>
        <ecNumber evidence="3">7.1.1.-</ecNumber>
    </recommendedName>
    <alternativeName>
        <fullName evidence="3">NADH dehydrogenase I subunit C</fullName>
    </alternativeName>
    <alternativeName>
        <fullName evidence="3">NDH-1 subunit C</fullName>
    </alternativeName>
</protein>
<evidence type="ECO:0000313" key="8">
    <source>
        <dbReference type="Proteomes" id="UP000190774"/>
    </source>
</evidence>
<dbReference type="SUPFAM" id="SSF143243">
    <property type="entry name" value="Nqo5-like"/>
    <property type="match status" value="1"/>
</dbReference>
<comment type="subcellular location">
    <subcellularLocation>
        <location evidence="3">Cell membrane</location>
        <topology evidence="3">Peripheral membrane protein</topology>
        <orientation evidence="3">Cytoplasmic side</orientation>
    </subcellularLocation>
</comment>
<comment type="subunit">
    <text evidence="3">NDH-1 is composed of 14 different subunits. Subunits NuoB, C, D, E, F, and G constitute the peripheral sector of the complex.</text>
</comment>
<feature type="domain" description="NADH:ubiquinone oxidoreductase 30kDa subunit" evidence="6">
    <location>
        <begin position="31"/>
        <end position="151"/>
    </location>
</feature>
<dbReference type="PANTHER" id="PTHR10884:SF14">
    <property type="entry name" value="NADH DEHYDROGENASE [UBIQUINONE] IRON-SULFUR PROTEIN 3, MITOCHONDRIAL"/>
    <property type="match status" value="1"/>
</dbReference>